<dbReference type="Proteomes" id="UP001197247">
    <property type="component" value="Unassembled WGS sequence"/>
</dbReference>
<organism evidence="2 3">
    <name type="scientific">Kineosporia corallincola</name>
    <dbReference type="NCBI Taxonomy" id="2835133"/>
    <lineage>
        <taxon>Bacteria</taxon>
        <taxon>Bacillati</taxon>
        <taxon>Actinomycetota</taxon>
        <taxon>Actinomycetes</taxon>
        <taxon>Kineosporiales</taxon>
        <taxon>Kineosporiaceae</taxon>
        <taxon>Kineosporia</taxon>
    </lineage>
</organism>
<keyword evidence="3" id="KW-1185">Reference proteome</keyword>
<dbReference type="SUPFAM" id="SSF53756">
    <property type="entry name" value="UDP-Glycosyltransferase/glycogen phosphorylase"/>
    <property type="match status" value="1"/>
</dbReference>
<evidence type="ECO:0000313" key="3">
    <source>
        <dbReference type="Proteomes" id="UP001197247"/>
    </source>
</evidence>
<dbReference type="EMBL" id="JAHBAY010000006">
    <property type="protein sequence ID" value="MBT0770543.1"/>
    <property type="molecule type" value="Genomic_DNA"/>
</dbReference>
<evidence type="ECO:0000259" key="1">
    <source>
        <dbReference type="Pfam" id="PF04101"/>
    </source>
</evidence>
<comment type="caution">
    <text evidence="2">The sequence shown here is derived from an EMBL/GenBank/DDBJ whole genome shotgun (WGS) entry which is preliminary data.</text>
</comment>
<feature type="domain" description="Glycosyl transferase family 28 C-terminal" evidence="1">
    <location>
        <begin position="22"/>
        <end position="131"/>
    </location>
</feature>
<sequence length="194" mass="20699">MSTDTPAAEFSAGARTAPGPDVFVTVGTDHHPFDRLVAWADSWARAHPEAGVTIQYGQASAPVVATGLVSLPATAVHSRMAAADVVITQGGPGGIIDCRSVGRLPIVVPRRHDLGEHVDDHQLAFARYMAGVGRIALADDEDTFRELIDRAVADPDAFSIRPDPSPTASTVAAIDAQINRIARRRRGLRALRRR</sequence>
<name>A0ABS5TI53_9ACTN</name>
<gene>
    <name evidence="2" type="ORF">KIH74_16485</name>
</gene>
<protein>
    <recommendedName>
        <fullName evidence="1">Glycosyl transferase family 28 C-terminal domain-containing protein</fullName>
    </recommendedName>
</protein>
<evidence type="ECO:0000313" key="2">
    <source>
        <dbReference type="EMBL" id="MBT0770543.1"/>
    </source>
</evidence>
<dbReference type="Gene3D" id="3.40.50.2000">
    <property type="entry name" value="Glycogen Phosphorylase B"/>
    <property type="match status" value="1"/>
</dbReference>
<dbReference type="RefSeq" id="WP_214156830.1">
    <property type="nucleotide sequence ID" value="NZ_JAHBAY010000006.1"/>
</dbReference>
<proteinExistence type="predicted"/>
<accession>A0ABS5TI53</accession>
<dbReference type="InterPro" id="IPR007235">
    <property type="entry name" value="Glyco_trans_28_C"/>
</dbReference>
<reference evidence="2 3" key="1">
    <citation type="submission" date="2021-05" db="EMBL/GenBank/DDBJ databases">
        <title>Kineosporia and Streptomyces sp. nov. two new marine actinobacteria isolated from Coral.</title>
        <authorList>
            <person name="Buangrab K."/>
            <person name="Sutthacheep M."/>
            <person name="Yeemin T."/>
            <person name="Harunari E."/>
            <person name="Igarashi Y."/>
            <person name="Kanchanasin P."/>
            <person name="Tanasupawat S."/>
            <person name="Phongsopitanun W."/>
        </authorList>
    </citation>
    <scope>NUCLEOTIDE SEQUENCE [LARGE SCALE GENOMIC DNA]</scope>
    <source>
        <strain evidence="2 3">J2-2</strain>
    </source>
</reference>
<dbReference type="Pfam" id="PF04101">
    <property type="entry name" value="Glyco_tran_28_C"/>
    <property type="match status" value="1"/>
</dbReference>